<dbReference type="Proteomes" id="UP000295345">
    <property type="component" value="Unassembled WGS sequence"/>
</dbReference>
<keyword evidence="5" id="KW-1185">Reference proteome</keyword>
<evidence type="ECO:0000313" key="4">
    <source>
        <dbReference type="EMBL" id="TDC73416.1"/>
    </source>
</evidence>
<feature type="region of interest" description="Disordered" evidence="1">
    <location>
        <begin position="34"/>
        <end position="86"/>
    </location>
</feature>
<feature type="compositionally biased region" description="Acidic residues" evidence="1">
    <location>
        <begin position="54"/>
        <end position="71"/>
    </location>
</feature>
<keyword evidence="2" id="KW-0732">Signal</keyword>
<proteinExistence type="predicted"/>
<feature type="chain" id="PRO_5039565349" evidence="2">
    <location>
        <begin position="30"/>
        <end position="229"/>
    </location>
</feature>
<name>A0A4R4TBK6_9ACTN</name>
<reference evidence="4 5" key="1">
    <citation type="submission" date="2019-03" db="EMBL/GenBank/DDBJ databases">
        <title>Draft genome sequences of novel Actinobacteria.</title>
        <authorList>
            <person name="Sahin N."/>
            <person name="Ay H."/>
            <person name="Saygin H."/>
        </authorList>
    </citation>
    <scope>NUCLEOTIDE SEQUENCE [LARGE SCALE GENOMIC DNA]</scope>
    <source>
        <strain evidence="4 5">DSM 41900</strain>
    </source>
</reference>
<sequence length="229" mass="23489">MNAFTLRRRTRTLVAAVAAVAALSLTACEDDELAEIGGGGQTEAPAEQDGGSDGGDDGATDDSGQPDEEGGENIVEGGGQGEDGEAGDEVAIIPCADQNTQVTVSPVERPINHLLLTVTNTGDEVCDAYSYPLIGFDNSQGPLPVVDDSVPQSVVSLQPGDSAYAGVITSAADSAEGYTSTSMVLTFMDVNGNMVGEYVDLALPGGEVFVGDAAAVTYWQTDMDSALMW</sequence>
<dbReference type="AlphaFoldDB" id="A0A4R4TBK6"/>
<evidence type="ECO:0000259" key="3">
    <source>
        <dbReference type="Pfam" id="PF14016"/>
    </source>
</evidence>
<accession>A0A4R4TBK6</accession>
<dbReference type="InterPro" id="IPR025326">
    <property type="entry name" value="DUF4232"/>
</dbReference>
<organism evidence="4 5">
    <name type="scientific">Streptomyces hainanensis</name>
    <dbReference type="NCBI Taxonomy" id="402648"/>
    <lineage>
        <taxon>Bacteria</taxon>
        <taxon>Bacillati</taxon>
        <taxon>Actinomycetota</taxon>
        <taxon>Actinomycetes</taxon>
        <taxon>Kitasatosporales</taxon>
        <taxon>Streptomycetaceae</taxon>
        <taxon>Streptomyces</taxon>
    </lineage>
</organism>
<gene>
    <name evidence="4" type="ORF">E1283_19205</name>
</gene>
<feature type="domain" description="DUF4232" evidence="3">
    <location>
        <begin position="95"/>
        <end position="220"/>
    </location>
</feature>
<feature type="signal peptide" evidence="2">
    <location>
        <begin position="1"/>
        <end position="29"/>
    </location>
</feature>
<evidence type="ECO:0000256" key="1">
    <source>
        <dbReference type="SAM" id="MobiDB-lite"/>
    </source>
</evidence>
<dbReference type="Pfam" id="PF14016">
    <property type="entry name" value="DUF4232"/>
    <property type="match status" value="1"/>
</dbReference>
<evidence type="ECO:0000313" key="5">
    <source>
        <dbReference type="Proteomes" id="UP000295345"/>
    </source>
</evidence>
<protein>
    <submittedName>
        <fullName evidence="4">DUF4232 domain-containing protein</fullName>
    </submittedName>
</protein>
<dbReference type="PROSITE" id="PS51257">
    <property type="entry name" value="PROKAR_LIPOPROTEIN"/>
    <property type="match status" value="1"/>
</dbReference>
<dbReference type="EMBL" id="SMKI01000201">
    <property type="protein sequence ID" value="TDC73416.1"/>
    <property type="molecule type" value="Genomic_DNA"/>
</dbReference>
<dbReference type="RefSeq" id="WP_132819322.1">
    <property type="nucleotide sequence ID" value="NZ_SMKI01000201.1"/>
</dbReference>
<evidence type="ECO:0000256" key="2">
    <source>
        <dbReference type="SAM" id="SignalP"/>
    </source>
</evidence>
<dbReference type="OrthoDB" id="3854042at2"/>
<comment type="caution">
    <text evidence="4">The sequence shown here is derived from an EMBL/GenBank/DDBJ whole genome shotgun (WGS) entry which is preliminary data.</text>
</comment>